<organism evidence="1 2">
    <name type="scientific">Pristionchus mayeri</name>
    <dbReference type="NCBI Taxonomy" id="1317129"/>
    <lineage>
        <taxon>Eukaryota</taxon>
        <taxon>Metazoa</taxon>
        <taxon>Ecdysozoa</taxon>
        <taxon>Nematoda</taxon>
        <taxon>Chromadorea</taxon>
        <taxon>Rhabditida</taxon>
        <taxon>Rhabditina</taxon>
        <taxon>Diplogasteromorpha</taxon>
        <taxon>Diplogasteroidea</taxon>
        <taxon>Neodiplogasteridae</taxon>
        <taxon>Pristionchus</taxon>
    </lineage>
</organism>
<accession>A0AAN5DFE7</accession>
<dbReference type="Proteomes" id="UP001328107">
    <property type="component" value="Unassembled WGS sequence"/>
</dbReference>
<name>A0AAN5DFE7_9BILA</name>
<keyword evidence="2" id="KW-1185">Reference proteome</keyword>
<comment type="caution">
    <text evidence="1">The sequence shown here is derived from an EMBL/GenBank/DDBJ whole genome shotgun (WGS) entry which is preliminary data.</text>
</comment>
<proteinExistence type="predicted"/>
<dbReference type="AlphaFoldDB" id="A0AAN5DFE7"/>
<feature type="non-terminal residue" evidence="1">
    <location>
        <position position="1"/>
    </location>
</feature>
<evidence type="ECO:0000313" key="1">
    <source>
        <dbReference type="EMBL" id="GMR62598.1"/>
    </source>
</evidence>
<evidence type="ECO:0000313" key="2">
    <source>
        <dbReference type="Proteomes" id="UP001328107"/>
    </source>
</evidence>
<sequence>LARDSALPQNPHRCQQSPRACARHYRLTHALEWMSSERVCGKKNKIITFDNAICPLAGNLRLRWPTLSGRCAVRYHVVPLRARNVPRSRARFVSVRHAQQPSSANI</sequence>
<gene>
    <name evidence="1" type="ORF">PMAYCL1PPCAC_32793</name>
</gene>
<protein>
    <submittedName>
        <fullName evidence="1">Uncharacterized protein</fullName>
    </submittedName>
</protein>
<dbReference type="EMBL" id="BTRK01000006">
    <property type="protein sequence ID" value="GMR62598.1"/>
    <property type="molecule type" value="Genomic_DNA"/>
</dbReference>
<reference evidence="2" key="1">
    <citation type="submission" date="2022-10" db="EMBL/GenBank/DDBJ databases">
        <title>Genome assembly of Pristionchus species.</title>
        <authorList>
            <person name="Yoshida K."/>
            <person name="Sommer R.J."/>
        </authorList>
    </citation>
    <scope>NUCLEOTIDE SEQUENCE [LARGE SCALE GENOMIC DNA]</scope>
    <source>
        <strain evidence="2">RS5460</strain>
    </source>
</reference>